<keyword evidence="2" id="KW-1185">Reference proteome</keyword>
<comment type="caution">
    <text evidence="1">The sequence shown here is derived from an EMBL/GenBank/DDBJ whole genome shotgun (WGS) entry which is preliminary data.</text>
</comment>
<evidence type="ECO:0000313" key="2">
    <source>
        <dbReference type="Proteomes" id="UP001054945"/>
    </source>
</evidence>
<name>A0AAV4TGX8_CAEEX</name>
<evidence type="ECO:0000313" key="1">
    <source>
        <dbReference type="EMBL" id="GIY44696.1"/>
    </source>
</evidence>
<gene>
    <name evidence="1" type="ORF">CEXT_487551</name>
</gene>
<accession>A0AAV4TGX8</accession>
<protein>
    <submittedName>
        <fullName evidence="1">Uncharacterized protein</fullName>
    </submittedName>
</protein>
<organism evidence="1 2">
    <name type="scientific">Caerostris extrusa</name>
    <name type="common">Bark spider</name>
    <name type="synonym">Caerostris bankana</name>
    <dbReference type="NCBI Taxonomy" id="172846"/>
    <lineage>
        <taxon>Eukaryota</taxon>
        <taxon>Metazoa</taxon>
        <taxon>Ecdysozoa</taxon>
        <taxon>Arthropoda</taxon>
        <taxon>Chelicerata</taxon>
        <taxon>Arachnida</taxon>
        <taxon>Araneae</taxon>
        <taxon>Araneomorphae</taxon>
        <taxon>Entelegynae</taxon>
        <taxon>Araneoidea</taxon>
        <taxon>Araneidae</taxon>
        <taxon>Caerostris</taxon>
    </lineage>
</organism>
<proteinExistence type="predicted"/>
<dbReference type="AlphaFoldDB" id="A0AAV4TGX8"/>
<dbReference type="Proteomes" id="UP001054945">
    <property type="component" value="Unassembled WGS sequence"/>
</dbReference>
<sequence length="89" mass="10044">MNTIYSRNKIGNAYFELSLPLLYALTHSSHNVVRTYISHFGNNDLDVIGGIGLLDHQTYHALDVSALVIGSNWYIARKMTKPTICFTQK</sequence>
<dbReference type="EMBL" id="BPLR01011183">
    <property type="protein sequence ID" value="GIY44696.1"/>
    <property type="molecule type" value="Genomic_DNA"/>
</dbReference>
<reference evidence="1 2" key="1">
    <citation type="submission" date="2021-06" db="EMBL/GenBank/DDBJ databases">
        <title>Caerostris extrusa draft genome.</title>
        <authorList>
            <person name="Kono N."/>
            <person name="Arakawa K."/>
        </authorList>
    </citation>
    <scope>NUCLEOTIDE SEQUENCE [LARGE SCALE GENOMIC DNA]</scope>
</reference>